<dbReference type="SUPFAM" id="SSF52402">
    <property type="entry name" value="Adenine nucleotide alpha hydrolases-like"/>
    <property type="match status" value="1"/>
</dbReference>
<dbReference type="GeneID" id="93134098"/>
<dbReference type="KEGG" id="egm:AYC65_14360"/>
<dbReference type="Gene3D" id="3.40.50.620">
    <property type="entry name" value="HUPs"/>
    <property type="match status" value="1"/>
</dbReference>
<proteinExistence type="predicted"/>
<dbReference type="EMBL" id="CP067018">
    <property type="protein sequence ID" value="QQN60252.1"/>
    <property type="molecule type" value="Genomic_DNA"/>
</dbReference>
<name>A0A7T7ZZ82_9FLAO</name>
<reference evidence="1 2" key="1">
    <citation type="submission" date="2020-12" db="EMBL/GenBank/DDBJ databases">
        <title>FDA dAtabase for Regulatory Grade micrObial Sequences (FDA-ARGOS): Supporting development and validation of Infectious Disease Dx tests.</title>
        <authorList>
            <person name="Kerrigan L."/>
            <person name="Long C."/>
            <person name="Tallon L."/>
            <person name="Sadzewicz L."/>
            <person name="Zhao X."/>
            <person name="Boylan J."/>
            <person name="Ott S."/>
            <person name="Bowen H."/>
            <person name="Vavikolanu K."/>
            <person name="Mehta A."/>
            <person name="Aluvathingal J."/>
            <person name="Nadendla S."/>
            <person name="Yan Y."/>
            <person name="Sichtig H."/>
        </authorList>
    </citation>
    <scope>NUCLEOTIDE SEQUENCE [LARGE SCALE GENOMIC DNA]</scope>
    <source>
        <strain evidence="1 2">FDAARGOS_1031</strain>
    </source>
</reference>
<dbReference type="AlphaFoldDB" id="A0A7T7ZZ82"/>
<dbReference type="RefSeq" id="WP_034866703.1">
    <property type="nucleotide sequence ID" value="NZ_CBCSDR010000020.1"/>
</dbReference>
<evidence type="ECO:0000313" key="1">
    <source>
        <dbReference type="EMBL" id="QQN60252.1"/>
    </source>
</evidence>
<dbReference type="InterPro" id="IPR014729">
    <property type="entry name" value="Rossmann-like_a/b/a_fold"/>
</dbReference>
<dbReference type="Proteomes" id="UP000595426">
    <property type="component" value="Chromosome"/>
</dbReference>
<protein>
    <submittedName>
        <fullName evidence="1">Phosphoadenosine phosphosulfate reductase</fullName>
    </submittedName>
</protein>
<sequence>MKFLLVNVSGGRSSAMMARHIQTSEKYKDYQKLYVFCNTGLERSETIQFLKDQIKYWNLPLYMIEGVYSLKSGVGVKSKLVDFNTMDMEGKVFSDAISHLNKNEWCGVPNEAIPYCSDYMKKRVSHHFAKEVFQTTNFISAIGFRREDMPKRITWKEVKMSKKKIFPLLTDFGNAVDQFELNRYFQKQPFKLKIHSRLGNCAYCQKKSDRNLIEAIQFDLRKQNFQYIDWYRKEEQKYGNRFFRGNLSIDDLVRSAQCALDDGNQLEMFSDVGEACMCNSY</sequence>
<dbReference type="OrthoDB" id="9774475at2"/>
<keyword evidence="2" id="KW-1185">Reference proteome</keyword>
<evidence type="ECO:0000313" key="2">
    <source>
        <dbReference type="Proteomes" id="UP000595426"/>
    </source>
</evidence>
<organism evidence="1 2">
    <name type="scientific">Elizabethkingia bruuniana</name>
    <dbReference type="NCBI Taxonomy" id="1756149"/>
    <lineage>
        <taxon>Bacteria</taxon>
        <taxon>Pseudomonadati</taxon>
        <taxon>Bacteroidota</taxon>
        <taxon>Flavobacteriia</taxon>
        <taxon>Flavobacteriales</taxon>
        <taxon>Weeksellaceae</taxon>
        <taxon>Elizabethkingia</taxon>
    </lineage>
</organism>
<gene>
    <name evidence="1" type="ORF">I6H88_06640</name>
</gene>
<accession>A0A7T7ZZ82</accession>